<dbReference type="AlphaFoldDB" id="A0A8J8B441"/>
<reference evidence="1" key="2">
    <citation type="submission" date="2021-04" db="EMBL/GenBank/DDBJ databases">
        <authorList>
            <person name="Liu J."/>
        </authorList>
    </citation>
    <scope>NUCLEOTIDE SEQUENCE</scope>
    <source>
        <strain evidence="1">BAD-6</strain>
    </source>
</reference>
<gene>
    <name evidence="1" type="ORF">KCX82_21260</name>
</gene>
<proteinExistence type="predicted"/>
<evidence type="ECO:0000313" key="1">
    <source>
        <dbReference type="EMBL" id="MBR0600401.1"/>
    </source>
</evidence>
<accession>A0A8J8B441</accession>
<name>A0A8J8B441_9FIRM</name>
<reference evidence="1" key="1">
    <citation type="submission" date="2021-04" db="EMBL/GenBank/DDBJ databases">
        <title>Sinoanaerobacter chloroacetimidivorans sp. nov., an obligate anaerobic bacterium isolated from anaerobic sludge.</title>
        <authorList>
            <person name="Bao Y."/>
        </authorList>
    </citation>
    <scope>NUCLEOTIDE SEQUENCE</scope>
    <source>
        <strain evidence="1">BAD-6</strain>
    </source>
</reference>
<keyword evidence="2" id="KW-1185">Reference proteome</keyword>
<organism evidence="1 2">
    <name type="scientific">Sinanaerobacter chloroacetimidivorans</name>
    <dbReference type="NCBI Taxonomy" id="2818044"/>
    <lineage>
        <taxon>Bacteria</taxon>
        <taxon>Bacillati</taxon>
        <taxon>Bacillota</taxon>
        <taxon>Clostridia</taxon>
        <taxon>Peptostreptococcales</taxon>
        <taxon>Anaerovoracaceae</taxon>
        <taxon>Sinanaerobacter</taxon>
    </lineage>
</organism>
<comment type="caution">
    <text evidence="1">The sequence shown here is derived from an EMBL/GenBank/DDBJ whole genome shotgun (WGS) entry which is preliminary data.</text>
</comment>
<protein>
    <submittedName>
        <fullName evidence="1">Uncharacterized protein</fullName>
    </submittedName>
</protein>
<dbReference type="Proteomes" id="UP000675664">
    <property type="component" value="Unassembled WGS sequence"/>
</dbReference>
<sequence length="321" mass="36647">MKKQLILILIFLFLLNLSGCGNKSISDTSGDDKVLLQTFDLLSKINSYELTTSRVESTTFGDKKVLSQMITEQKIIFEPFATWSRTDSTSTRIFEGGQYRSLREVYQVLNDNQIDLFMRYSPTEDAATGNEPVLGEWQKITISPKEQADLAIDMVRNNFDAQIYLLKSNIDSFKIVENDEVKDENILKYDGYLEQATILETYQKYIRKIYVEGKMLTDSENLTLEDLKNEITGGDLLEIKVGIPKLAYSEKPVPISLWIDKNTFALKKVTVDETLVMQSYTEKEILKANPDLGDPIVSKALLTYEIKSIDNLKEIPMPNEE</sequence>
<evidence type="ECO:0000313" key="2">
    <source>
        <dbReference type="Proteomes" id="UP000675664"/>
    </source>
</evidence>
<dbReference type="RefSeq" id="WP_227020517.1">
    <property type="nucleotide sequence ID" value="NZ_JAGSND010000026.1"/>
</dbReference>
<dbReference type="EMBL" id="JAGSND010000026">
    <property type="protein sequence ID" value="MBR0600401.1"/>
    <property type="molecule type" value="Genomic_DNA"/>
</dbReference>